<organism evidence="1 2">
    <name type="scientific">Bemisia tabaci</name>
    <name type="common">Sweetpotato whitefly</name>
    <name type="synonym">Aleurodes tabaci</name>
    <dbReference type="NCBI Taxonomy" id="7038"/>
    <lineage>
        <taxon>Eukaryota</taxon>
        <taxon>Metazoa</taxon>
        <taxon>Ecdysozoa</taxon>
        <taxon>Arthropoda</taxon>
        <taxon>Hexapoda</taxon>
        <taxon>Insecta</taxon>
        <taxon>Pterygota</taxon>
        <taxon>Neoptera</taxon>
        <taxon>Paraneoptera</taxon>
        <taxon>Hemiptera</taxon>
        <taxon>Sternorrhyncha</taxon>
        <taxon>Aleyrodoidea</taxon>
        <taxon>Aleyrodidae</taxon>
        <taxon>Aleyrodinae</taxon>
        <taxon>Bemisia</taxon>
    </lineage>
</organism>
<evidence type="ECO:0000313" key="2">
    <source>
        <dbReference type="Proteomes" id="UP001152759"/>
    </source>
</evidence>
<proteinExistence type="predicted"/>
<keyword evidence="2" id="KW-1185">Reference proteome</keyword>
<accession>A0A9P0G387</accession>
<reference evidence="1" key="1">
    <citation type="submission" date="2021-12" db="EMBL/GenBank/DDBJ databases">
        <authorList>
            <person name="King R."/>
        </authorList>
    </citation>
    <scope>NUCLEOTIDE SEQUENCE</scope>
</reference>
<dbReference type="EMBL" id="OU963870">
    <property type="protein sequence ID" value="CAH0777967.1"/>
    <property type="molecule type" value="Genomic_DNA"/>
</dbReference>
<dbReference type="Proteomes" id="UP001152759">
    <property type="component" value="Chromosome 9"/>
</dbReference>
<evidence type="ECO:0000313" key="1">
    <source>
        <dbReference type="EMBL" id="CAH0777967.1"/>
    </source>
</evidence>
<gene>
    <name evidence="1" type="ORF">BEMITA_LOCUS13847</name>
</gene>
<dbReference type="AlphaFoldDB" id="A0A9P0G387"/>
<protein>
    <submittedName>
        <fullName evidence="1">Uncharacterized protein</fullName>
    </submittedName>
</protein>
<name>A0A9P0G387_BEMTA</name>
<sequence>MRSRLPQSFGTLALETVVGLCAKRFEMDILYLILIYILLPLDFLEAMGSSRPRRSRGFRVTSANPAPVAGVNYYWAAMLNVINEDPCWALREQPTDDHAANQNCGRAATWYARRDENERVNCKFPTDPKCRLYGRFFRCTVKIQRSPLNPWCLLGHSQRVVLLTYCTAPLHAANVPNAPHAMPQGFAAAAGGQFHVG</sequence>